<evidence type="ECO:0000256" key="2">
    <source>
        <dbReference type="ARBA" id="ARBA00010463"/>
    </source>
</evidence>
<evidence type="ECO:0000256" key="1">
    <source>
        <dbReference type="ARBA" id="ARBA00004656"/>
    </source>
</evidence>
<feature type="region of interest" description="Disordered" evidence="5">
    <location>
        <begin position="103"/>
        <end position="130"/>
    </location>
</feature>
<evidence type="ECO:0000313" key="7">
    <source>
        <dbReference type="Proteomes" id="UP000694388"/>
    </source>
</evidence>
<dbReference type="PANTHER" id="PTHR21146">
    <property type="entry name" value="MEF2B PROTEIN"/>
    <property type="match status" value="1"/>
</dbReference>
<keyword evidence="3" id="KW-0472">Membrane</keyword>
<dbReference type="Proteomes" id="UP000694388">
    <property type="component" value="Unplaced"/>
</dbReference>
<dbReference type="InterPro" id="IPR019320">
    <property type="entry name" value="BORCS8"/>
</dbReference>
<proteinExistence type="inferred from homology"/>
<dbReference type="OMA" id="INIRDHM"/>
<evidence type="ECO:0000256" key="5">
    <source>
        <dbReference type="SAM" id="MobiDB-lite"/>
    </source>
</evidence>
<organism evidence="6 7">
    <name type="scientific">Eptatretus burgeri</name>
    <name type="common">Inshore hagfish</name>
    <dbReference type="NCBI Taxonomy" id="7764"/>
    <lineage>
        <taxon>Eukaryota</taxon>
        <taxon>Metazoa</taxon>
        <taxon>Chordata</taxon>
        <taxon>Craniata</taxon>
        <taxon>Vertebrata</taxon>
        <taxon>Cyclostomata</taxon>
        <taxon>Myxini</taxon>
        <taxon>Myxiniformes</taxon>
        <taxon>Myxinidae</taxon>
        <taxon>Eptatretinae</taxon>
        <taxon>Eptatretus</taxon>
    </lineage>
</organism>
<dbReference type="Ensembl" id="ENSEBUT00000015106.1">
    <property type="protein sequence ID" value="ENSEBUP00000014530.1"/>
    <property type="gene ID" value="ENSEBUG00000009161.1"/>
</dbReference>
<protein>
    <submittedName>
        <fullName evidence="6">BLOC-1 related complex subunit 8</fullName>
    </submittedName>
</protein>
<keyword evidence="7" id="KW-1185">Reference proteome</keyword>
<dbReference type="Pfam" id="PF10167">
    <property type="entry name" value="BORCS8"/>
    <property type="match status" value="1"/>
</dbReference>
<evidence type="ECO:0000256" key="4">
    <source>
        <dbReference type="ARBA" id="ARBA00023228"/>
    </source>
</evidence>
<name>A0A8C4QFC7_EPTBU</name>
<dbReference type="AlphaFoldDB" id="A0A8C4QFC7"/>
<dbReference type="GeneTree" id="ENSGT00390000014856"/>
<keyword evidence="4" id="KW-0458">Lysosome</keyword>
<comment type="subcellular location">
    <subcellularLocation>
        <location evidence="1">Lysosome membrane</location>
    </subcellularLocation>
</comment>
<accession>A0A8C4QFC7</accession>
<reference evidence="6" key="1">
    <citation type="submission" date="2025-08" db="UniProtKB">
        <authorList>
            <consortium name="Ensembl"/>
        </authorList>
    </citation>
    <scope>IDENTIFICATION</scope>
</reference>
<comment type="similarity">
    <text evidence="2">Belongs to the BORCS8 family.</text>
</comment>
<sequence>MISAETMEDPEMRQKAKKVTDRVTESVLILAQEPSVGLFRLQEHILKSLPELVDLKVSFQEIYEKCNGVIYDVEYTTSPLQGIERSNAVFSNVESLLRQAIDASDQRPADPLLPQADDSPDSPPCSQVHI</sequence>
<dbReference type="GO" id="GO:0099078">
    <property type="term" value="C:BORC complex"/>
    <property type="evidence" value="ECO:0007669"/>
    <property type="project" value="TreeGrafter"/>
</dbReference>
<evidence type="ECO:0000256" key="3">
    <source>
        <dbReference type="ARBA" id="ARBA00023136"/>
    </source>
</evidence>
<reference evidence="6" key="2">
    <citation type="submission" date="2025-09" db="UniProtKB">
        <authorList>
            <consortium name="Ensembl"/>
        </authorList>
    </citation>
    <scope>IDENTIFICATION</scope>
</reference>
<evidence type="ECO:0000313" key="6">
    <source>
        <dbReference type="Ensembl" id="ENSEBUP00000014530.1"/>
    </source>
</evidence>
<dbReference type="PANTHER" id="PTHR21146:SF0">
    <property type="entry name" value="BLOC-1-RELATED COMPLEX SUBUNIT 8"/>
    <property type="match status" value="1"/>
</dbReference>
<dbReference type="GO" id="GO:0005765">
    <property type="term" value="C:lysosomal membrane"/>
    <property type="evidence" value="ECO:0007669"/>
    <property type="project" value="UniProtKB-SubCell"/>
</dbReference>